<dbReference type="PANTHER" id="PTHR48019">
    <property type="entry name" value="SERUM RESPONSE FACTOR HOMOLOG"/>
    <property type="match status" value="1"/>
</dbReference>
<keyword evidence="6" id="KW-0812">Transmembrane</keyword>
<evidence type="ECO:0000256" key="2">
    <source>
        <dbReference type="ARBA" id="ARBA00023015"/>
    </source>
</evidence>
<evidence type="ECO:0000256" key="3">
    <source>
        <dbReference type="ARBA" id="ARBA00023125"/>
    </source>
</evidence>
<evidence type="ECO:0000313" key="8">
    <source>
        <dbReference type="EMBL" id="CAF2192576.1"/>
    </source>
</evidence>
<keyword evidence="3" id="KW-0238">DNA-binding</keyword>
<evidence type="ECO:0000259" key="7">
    <source>
        <dbReference type="PROSITE" id="PS50066"/>
    </source>
</evidence>
<dbReference type="InterPro" id="IPR033897">
    <property type="entry name" value="SRF-like_MADS-box"/>
</dbReference>
<organism evidence="8">
    <name type="scientific">Brassica napus</name>
    <name type="common">Rape</name>
    <dbReference type="NCBI Taxonomy" id="3708"/>
    <lineage>
        <taxon>Eukaryota</taxon>
        <taxon>Viridiplantae</taxon>
        <taxon>Streptophyta</taxon>
        <taxon>Embryophyta</taxon>
        <taxon>Tracheophyta</taxon>
        <taxon>Spermatophyta</taxon>
        <taxon>Magnoliopsida</taxon>
        <taxon>eudicotyledons</taxon>
        <taxon>Gunneridae</taxon>
        <taxon>Pentapetalae</taxon>
        <taxon>rosids</taxon>
        <taxon>malvids</taxon>
        <taxon>Brassicales</taxon>
        <taxon>Brassicaceae</taxon>
        <taxon>Brassiceae</taxon>
        <taxon>Brassica</taxon>
    </lineage>
</organism>
<dbReference type="SUPFAM" id="SSF55455">
    <property type="entry name" value="SRF-like"/>
    <property type="match status" value="1"/>
</dbReference>
<evidence type="ECO:0000256" key="1">
    <source>
        <dbReference type="ARBA" id="ARBA00004123"/>
    </source>
</evidence>
<evidence type="ECO:0000256" key="5">
    <source>
        <dbReference type="ARBA" id="ARBA00023242"/>
    </source>
</evidence>
<dbReference type="Proteomes" id="UP001295469">
    <property type="component" value="Chromosome A07"/>
</dbReference>
<dbReference type="PRINTS" id="PR00404">
    <property type="entry name" value="MADSDOMAIN"/>
</dbReference>
<dbReference type="FunFam" id="3.40.1810.10:FF:000010">
    <property type="entry name" value="Agamous-like MADS-box protein AGL30"/>
    <property type="match status" value="1"/>
</dbReference>
<keyword evidence="5" id="KW-0539">Nucleus</keyword>
<dbReference type="GO" id="GO:0080092">
    <property type="term" value="P:regulation of pollen tube growth"/>
    <property type="evidence" value="ECO:0007669"/>
    <property type="project" value="UniProtKB-ARBA"/>
</dbReference>
<dbReference type="InterPro" id="IPR050142">
    <property type="entry name" value="MADS-box/MEF2_TF"/>
</dbReference>
<protein>
    <submittedName>
        <fullName evidence="8">(rape) hypothetical protein</fullName>
    </submittedName>
</protein>
<sequence>MVDKNIGNKQRSWLLTRVDRDYLLITASSSPRASGEIDTLALFAQMSGPIKQAGYSLFLFCEAKREKQMRRSIPQFPIFKLSIQTLISDFGGHTCRLDRKPISSLSFTILLPLLSFIFFLPHKESLCRMGRVKLKIKKLDSINARQATYCKRKNGIMKKAKELSILCDIDVVLLMFSPAGKPSLCTGEHSIGEVIAKFSQLAPQERAKRKLDNLEALKKTFMKLDHDVNISEFLERSKPTVEVVSEQVRFLQKHLSEIHTRLSYWTEVEKVDSIDDLQQLENSIRQSLYQIRVHKENVLQHQQQQLMSIECKNELQSDIDLDFGIDIEQQLENFSWVRTDENMKAPLKEEEDPNLQFYHTYKELTCSASSSLESYSGLFGIKTPKLETGSIPGTSVDPNLQYSNLSFLNDPKLQQLAEWNLLGSPADYYVSQILEASYRPQFGGNWPSSEMSNYPFTVFDDPLLSRDNSGPSHHIPHLAATGTTSCIINIFLTAASVFRLIDRDIRFIILGRRNKRLFKDLLLLWLS</sequence>
<dbReference type="GO" id="GO:0046983">
    <property type="term" value="F:protein dimerization activity"/>
    <property type="evidence" value="ECO:0007669"/>
    <property type="project" value="InterPro"/>
</dbReference>
<feature type="transmembrane region" description="Helical" evidence="6">
    <location>
        <begin position="102"/>
        <end position="120"/>
    </location>
</feature>
<evidence type="ECO:0000256" key="6">
    <source>
        <dbReference type="SAM" id="Phobius"/>
    </source>
</evidence>
<evidence type="ECO:0000256" key="4">
    <source>
        <dbReference type="ARBA" id="ARBA00023163"/>
    </source>
</evidence>
<keyword evidence="6" id="KW-1133">Transmembrane helix</keyword>
<dbReference type="GO" id="GO:0000981">
    <property type="term" value="F:DNA-binding transcription factor activity, RNA polymerase II-specific"/>
    <property type="evidence" value="ECO:0007669"/>
    <property type="project" value="InterPro"/>
</dbReference>
<reference evidence="8" key="1">
    <citation type="submission" date="2021-01" db="EMBL/GenBank/DDBJ databases">
        <authorList>
            <consortium name="Genoscope - CEA"/>
            <person name="William W."/>
        </authorList>
    </citation>
    <scope>NUCLEOTIDE SEQUENCE</scope>
</reference>
<dbReference type="Gene3D" id="3.40.1810.10">
    <property type="entry name" value="Transcription factor, MADS-box"/>
    <property type="match status" value="1"/>
</dbReference>
<dbReference type="GO" id="GO:0005634">
    <property type="term" value="C:nucleus"/>
    <property type="evidence" value="ECO:0007669"/>
    <property type="project" value="UniProtKB-SubCell"/>
</dbReference>
<dbReference type="AlphaFoldDB" id="A0A816Z5X1"/>
<dbReference type="GO" id="GO:0000987">
    <property type="term" value="F:cis-regulatory region sequence-specific DNA binding"/>
    <property type="evidence" value="ECO:0007669"/>
    <property type="project" value="InterPro"/>
</dbReference>
<gene>
    <name evidence="8" type="ORF">DARMORV10_A07P35880.1</name>
</gene>
<keyword evidence="4" id="KW-0804">Transcription</keyword>
<comment type="subcellular location">
    <subcellularLocation>
        <location evidence="1">Nucleus</location>
    </subcellularLocation>
</comment>
<keyword evidence="6" id="KW-0472">Membrane</keyword>
<feature type="domain" description="MADS-box" evidence="7">
    <location>
        <begin position="129"/>
        <end position="181"/>
    </location>
</feature>
<keyword evidence="2" id="KW-0805">Transcription regulation</keyword>
<dbReference type="GO" id="GO:0045944">
    <property type="term" value="P:positive regulation of transcription by RNA polymerase II"/>
    <property type="evidence" value="ECO:0007669"/>
    <property type="project" value="InterPro"/>
</dbReference>
<dbReference type="GO" id="GO:0010152">
    <property type="term" value="P:pollen maturation"/>
    <property type="evidence" value="ECO:0007669"/>
    <property type="project" value="UniProtKB-ARBA"/>
</dbReference>
<dbReference type="SMART" id="SM00432">
    <property type="entry name" value="MADS"/>
    <property type="match status" value="1"/>
</dbReference>
<dbReference type="CDD" id="cd00266">
    <property type="entry name" value="MADS_SRF_like"/>
    <property type="match status" value="1"/>
</dbReference>
<accession>A0A816Z5X1</accession>
<dbReference type="EMBL" id="HG994361">
    <property type="protein sequence ID" value="CAF2192576.1"/>
    <property type="molecule type" value="Genomic_DNA"/>
</dbReference>
<dbReference type="Pfam" id="PF00319">
    <property type="entry name" value="SRF-TF"/>
    <property type="match status" value="1"/>
</dbReference>
<dbReference type="PROSITE" id="PS50066">
    <property type="entry name" value="MADS_BOX_2"/>
    <property type="match status" value="1"/>
</dbReference>
<proteinExistence type="predicted"/>
<dbReference type="InterPro" id="IPR036879">
    <property type="entry name" value="TF_MADSbox_sf"/>
</dbReference>
<name>A0A816Z5X1_BRANA</name>
<dbReference type="InterPro" id="IPR002100">
    <property type="entry name" value="TF_MADSbox"/>
</dbReference>